<feature type="compositionally biased region" description="Polar residues" evidence="4">
    <location>
        <begin position="1"/>
        <end position="12"/>
    </location>
</feature>
<name>A0ABW1X046_9ACTN</name>
<dbReference type="SUPFAM" id="SSF55681">
    <property type="entry name" value="Class II aaRS and biotin synthetases"/>
    <property type="match status" value="1"/>
</dbReference>
<evidence type="ECO:0000256" key="4">
    <source>
        <dbReference type="SAM" id="MobiDB-lite"/>
    </source>
</evidence>
<dbReference type="InterPro" id="IPR003142">
    <property type="entry name" value="BPL_C"/>
</dbReference>
<accession>A0ABW1X046</accession>
<dbReference type="Pfam" id="PF03099">
    <property type="entry name" value="BPL_LplA_LipB"/>
    <property type="match status" value="1"/>
</dbReference>
<proteinExistence type="predicted"/>
<keyword evidence="7" id="KW-1185">Reference proteome</keyword>
<keyword evidence="2" id="KW-0092">Biotin</keyword>
<comment type="caution">
    <text evidence="6">The sequence shown here is derived from an EMBL/GenBank/DDBJ whole genome shotgun (WGS) entry which is preliminary data.</text>
</comment>
<dbReference type="InterPro" id="IPR045864">
    <property type="entry name" value="aa-tRNA-synth_II/BPL/LPL"/>
</dbReference>
<dbReference type="GO" id="GO:0004077">
    <property type="term" value="F:biotin--[biotin carboxyl-carrier protein] ligase activity"/>
    <property type="evidence" value="ECO:0007669"/>
    <property type="project" value="UniProtKB-EC"/>
</dbReference>
<evidence type="ECO:0000256" key="3">
    <source>
        <dbReference type="ARBA" id="ARBA00024227"/>
    </source>
</evidence>
<feature type="domain" description="BPL/LPL catalytic" evidence="5">
    <location>
        <begin position="1"/>
        <end position="177"/>
    </location>
</feature>
<evidence type="ECO:0000256" key="1">
    <source>
        <dbReference type="ARBA" id="ARBA00022598"/>
    </source>
</evidence>
<gene>
    <name evidence="6" type="ORF">ACFP57_03780</name>
</gene>
<reference evidence="7" key="1">
    <citation type="journal article" date="2019" name="Int. J. Syst. Evol. Microbiol.">
        <title>The Global Catalogue of Microorganisms (GCM) 10K type strain sequencing project: providing services to taxonomists for standard genome sequencing and annotation.</title>
        <authorList>
            <consortium name="The Broad Institute Genomics Platform"/>
            <consortium name="The Broad Institute Genome Sequencing Center for Infectious Disease"/>
            <person name="Wu L."/>
            <person name="Ma J."/>
        </authorList>
    </citation>
    <scope>NUCLEOTIDE SEQUENCE [LARGE SCALE GENOMIC DNA]</scope>
    <source>
        <strain evidence="7">CGMCC 1.15277</strain>
    </source>
</reference>
<evidence type="ECO:0000256" key="2">
    <source>
        <dbReference type="ARBA" id="ARBA00023267"/>
    </source>
</evidence>
<dbReference type="PANTHER" id="PTHR12835">
    <property type="entry name" value="BIOTIN PROTEIN LIGASE"/>
    <property type="match status" value="1"/>
</dbReference>
<dbReference type="Pfam" id="PF02237">
    <property type="entry name" value="BPL_C"/>
    <property type="match status" value="1"/>
</dbReference>
<dbReference type="PROSITE" id="PS51733">
    <property type="entry name" value="BPL_LPL_CATALYTIC"/>
    <property type="match status" value="1"/>
</dbReference>
<sequence length="242" mass="25654">MDAVASTGSTNKDLSDAARAGESAGRLLVSEEQTAGRGRFERRWASPAGSCVAMSALLEPTRPGPDWGWLSLLAGMAVATGIERATGAHPGRVQLKWPNDVLVDGGKICGILSERVESPEAGKAMAVVGIGVNISLSADELPVPTATSLALAGLPTDKTRIVAEIWREFAPLFRDWEAAGELHDSYSARCDSIGAPLRVLVDEHTSVLGVGDHVDEFGRLVVRTDEGLRTFSAGDVFHLRKQ</sequence>
<evidence type="ECO:0000313" key="7">
    <source>
        <dbReference type="Proteomes" id="UP001596266"/>
    </source>
</evidence>
<protein>
    <recommendedName>
        <fullName evidence="3">biotin--[biotin carboxyl-carrier protein] ligase</fullName>
        <ecNumber evidence="3">6.3.4.15</ecNumber>
    </recommendedName>
</protein>
<evidence type="ECO:0000259" key="5">
    <source>
        <dbReference type="PROSITE" id="PS51733"/>
    </source>
</evidence>
<dbReference type="Gene3D" id="3.30.930.10">
    <property type="entry name" value="Bira Bifunctional Protein, Domain 2"/>
    <property type="match status" value="1"/>
</dbReference>
<organism evidence="6 7">
    <name type="scientific">Luteococcus sanguinis</name>
    <dbReference type="NCBI Taxonomy" id="174038"/>
    <lineage>
        <taxon>Bacteria</taxon>
        <taxon>Bacillati</taxon>
        <taxon>Actinomycetota</taxon>
        <taxon>Actinomycetes</taxon>
        <taxon>Propionibacteriales</taxon>
        <taxon>Propionibacteriaceae</taxon>
        <taxon>Luteococcus</taxon>
    </lineage>
</organism>
<dbReference type="InterPro" id="IPR004143">
    <property type="entry name" value="BPL_LPL_catalytic"/>
</dbReference>
<dbReference type="EMBL" id="JBHSUA010000009">
    <property type="protein sequence ID" value="MFC6396109.1"/>
    <property type="molecule type" value="Genomic_DNA"/>
</dbReference>
<dbReference type="InterPro" id="IPR004408">
    <property type="entry name" value="Biotin_CoA_COase_ligase"/>
</dbReference>
<dbReference type="RefSeq" id="WP_386769129.1">
    <property type="nucleotide sequence ID" value="NZ_BAAAKI010000004.1"/>
</dbReference>
<dbReference type="EC" id="6.3.4.15" evidence="3"/>
<dbReference type="CDD" id="cd16442">
    <property type="entry name" value="BPL"/>
    <property type="match status" value="1"/>
</dbReference>
<dbReference type="PANTHER" id="PTHR12835:SF5">
    <property type="entry name" value="BIOTIN--PROTEIN LIGASE"/>
    <property type="match status" value="1"/>
</dbReference>
<evidence type="ECO:0000313" key="6">
    <source>
        <dbReference type="EMBL" id="MFC6396109.1"/>
    </source>
</evidence>
<feature type="region of interest" description="Disordered" evidence="4">
    <location>
        <begin position="1"/>
        <end position="32"/>
    </location>
</feature>
<dbReference type="Proteomes" id="UP001596266">
    <property type="component" value="Unassembled WGS sequence"/>
</dbReference>
<dbReference type="NCBIfam" id="TIGR00121">
    <property type="entry name" value="birA_ligase"/>
    <property type="match status" value="1"/>
</dbReference>
<keyword evidence="1 6" id="KW-0436">Ligase</keyword>
<dbReference type="Gene3D" id="2.30.30.100">
    <property type="match status" value="1"/>
</dbReference>